<dbReference type="Pfam" id="PF04299">
    <property type="entry name" value="FMN_bind_2"/>
    <property type="match status" value="1"/>
</dbReference>
<proteinExistence type="predicted"/>
<protein>
    <recommendedName>
        <fullName evidence="3">Negative transcriptional regulator</fullName>
    </recommendedName>
</protein>
<dbReference type="STRING" id="87626.PTD2_06324"/>
<dbReference type="PANTHER" id="PTHR35802">
    <property type="entry name" value="PROTEASE SYNTHASE AND SPORULATION PROTEIN PAI 2"/>
    <property type="match status" value="1"/>
</dbReference>
<dbReference type="InterPro" id="IPR007396">
    <property type="entry name" value="TR_PAI2-type"/>
</dbReference>
<keyword evidence="2" id="KW-1185">Reference proteome</keyword>
<accession>A4C7S0</accession>
<dbReference type="PANTHER" id="PTHR35802:SF1">
    <property type="entry name" value="PROTEASE SYNTHASE AND SPORULATION PROTEIN PAI 2"/>
    <property type="match status" value="1"/>
</dbReference>
<dbReference type="SUPFAM" id="SSF50475">
    <property type="entry name" value="FMN-binding split barrel"/>
    <property type="match status" value="1"/>
</dbReference>
<dbReference type="Proteomes" id="UP000006201">
    <property type="component" value="Unassembled WGS sequence"/>
</dbReference>
<evidence type="ECO:0000313" key="2">
    <source>
        <dbReference type="Proteomes" id="UP000006201"/>
    </source>
</evidence>
<name>A4C7S0_9GAMM</name>
<dbReference type="Gene3D" id="2.30.110.10">
    <property type="entry name" value="Electron Transport, Fmn-binding Protein, Chain A"/>
    <property type="match status" value="1"/>
</dbReference>
<dbReference type="PIRSF" id="PIRSF010372">
    <property type="entry name" value="PaiB"/>
    <property type="match status" value="1"/>
</dbReference>
<dbReference type="eggNOG" id="COG2808">
    <property type="taxonomic scope" value="Bacteria"/>
</dbReference>
<dbReference type="AlphaFoldDB" id="A4C7S0"/>
<dbReference type="EMBL" id="AAOH01000003">
    <property type="protein sequence ID" value="EAR28635.1"/>
    <property type="molecule type" value="Genomic_DNA"/>
</dbReference>
<organism evidence="1 2">
    <name type="scientific">Pseudoalteromonas tunicata D2</name>
    <dbReference type="NCBI Taxonomy" id="87626"/>
    <lineage>
        <taxon>Bacteria</taxon>
        <taxon>Pseudomonadati</taxon>
        <taxon>Pseudomonadota</taxon>
        <taxon>Gammaproteobacteria</taxon>
        <taxon>Alteromonadales</taxon>
        <taxon>Pseudoalteromonadaceae</taxon>
        <taxon>Pseudoalteromonas</taxon>
    </lineage>
</organism>
<evidence type="ECO:0008006" key="3">
    <source>
        <dbReference type="Google" id="ProtNLM"/>
    </source>
</evidence>
<dbReference type="HOGENOM" id="CLU_065853_3_0_6"/>
<comment type="caution">
    <text evidence="1">The sequence shown here is derived from an EMBL/GenBank/DDBJ whole genome shotgun (WGS) entry which is preliminary data.</text>
</comment>
<reference evidence="1 2" key="1">
    <citation type="submission" date="2006-02" db="EMBL/GenBank/DDBJ databases">
        <authorList>
            <person name="Moran M.A."/>
            <person name="Kjelleberg S."/>
            <person name="Egan S."/>
            <person name="Saunders N."/>
            <person name="Thomas T."/>
            <person name="Ferriera S."/>
            <person name="Johnson J."/>
            <person name="Kravitz S."/>
            <person name="Halpern A."/>
            <person name="Remington K."/>
            <person name="Beeson K."/>
            <person name="Tran B."/>
            <person name="Rogers Y.-H."/>
            <person name="Friedman R."/>
            <person name="Venter J.C."/>
        </authorList>
    </citation>
    <scope>NUCLEOTIDE SEQUENCE [LARGE SCALE GENOMIC DNA]</scope>
    <source>
        <strain evidence="1 2">D2</strain>
    </source>
</reference>
<gene>
    <name evidence="1" type="ORF">PTD2_06324</name>
</gene>
<evidence type="ECO:0000313" key="1">
    <source>
        <dbReference type="EMBL" id="EAR28635.1"/>
    </source>
</evidence>
<sequence>MYPPAHYQSDNTALLNTLVAEFPLATVMFQQDNSGWPHISHLPFIWHDGKLLGHLSRAHPLALELNRQETTIKLIFNGPDGYISPNYSQQEQKVPTWNYAKLVVDGSAKSVSEPQEKIALMTVISDHFEHQLAQQFATQPWLMSALSTPNLSAMLNAISVFTIEVTALHGHLKLSQNKSAVTVGKICQQLTKHQQPALARIIKMAQA</sequence>
<dbReference type="InterPro" id="IPR012349">
    <property type="entry name" value="Split_barrel_FMN-bd"/>
</dbReference>